<dbReference type="OrthoDB" id="6359816at2759"/>
<dbReference type="Gene3D" id="3.30.710.10">
    <property type="entry name" value="Potassium Channel Kv1.1, Chain A"/>
    <property type="match status" value="1"/>
</dbReference>
<dbReference type="AlphaFoldDB" id="A0A2G5HV11"/>
<organism evidence="3 5">
    <name type="scientific">Cercospora beticola</name>
    <name type="common">Sugarbeet leaf spot fungus</name>
    <dbReference type="NCBI Taxonomy" id="122368"/>
    <lineage>
        <taxon>Eukaryota</taxon>
        <taxon>Fungi</taxon>
        <taxon>Dikarya</taxon>
        <taxon>Ascomycota</taxon>
        <taxon>Pezizomycotina</taxon>
        <taxon>Dothideomycetes</taxon>
        <taxon>Dothideomycetidae</taxon>
        <taxon>Mycosphaerellales</taxon>
        <taxon>Mycosphaerellaceae</taxon>
        <taxon>Cercospora</taxon>
    </lineage>
</organism>
<dbReference type="Pfam" id="PF00651">
    <property type="entry name" value="BTB"/>
    <property type="match status" value="1"/>
</dbReference>
<keyword evidence="6" id="KW-1185">Reference proteome</keyword>
<evidence type="ECO:0000313" key="6">
    <source>
        <dbReference type="Proteomes" id="UP001302367"/>
    </source>
</evidence>
<evidence type="ECO:0000256" key="1">
    <source>
        <dbReference type="SAM" id="MobiDB-lite"/>
    </source>
</evidence>
<reference evidence="4 6" key="2">
    <citation type="submission" date="2023-09" db="EMBL/GenBank/DDBJ databases">
        <title>Complete-Gapless Cercospora beticola genome.</title>
        <authorList>
            <person name="Wyatt N.A."/>
            <person name="Spanner R.E."/>
            <person name="Bolton M.D."/>
        </authorList>
    </citation>
    <scope>NUCLEOTIDE SEQUENCE [LARGE SCALE GENOMIC DNA]</scope>
    <source>
        <strain evidence="4">Cb09-40</strain>
    </source>
</reference>
<dbReference type="Proteomes" id="UP000230605">
    <property type="component" value="Chromosome 8"/>
</dbReference>
<reference evidence="3 5" key="1">
    <citation type="submission" date="2015-10" db="EMBL/GenBank/DDBJ databases">
        <title>The cercosporin biosynthetic gene cluster was horizontally transferred to several fungal lineages and shown to be expanded in Cercospora beticola based on microsynteny with recipient genomes.</title>
        <authorList>
            <person name="De Jonge R."/>
            <person name="Ebert M.K."/>
            <person name="Suttle J.C."/>
            <person name="Jurick Ii W.M."/>
            <person name="Secor G.A."/>
            <person name="Thomma B.P."/>
            <person name="Van De Peer Y."/>
            <person name="Bolton M.D."/>
        </authorList>
    </citation>
    <scope>NUCLEOTIDE SEQUENCE [LARGE SCALE GENOMIC DNA]</scope>
    <source>
        <strain evidence="3 5">09-40</strain>
    </source>
</reference>
<protein>
    <recommendedName>
        <fullName evidence="2">BTB domain-containing protein</fullName>
    </recommendedName>
</protein>
<feature type="region of interest" description="Disordered" evidence="1">
    <location>
        <begin position="18"/>
        <end position="50"/>
    </location>
</feature>
<dbReference type="InterPro" id="IPR011333">
    <property type="entry name" value="SKP1/BTB/POZ_sf"/>
</dbReference>
<accession>A0A2G5HV11</accession>
<feature type="domain" description="BTB" evidence="2">
    <location>
        <begin position="64"/>
        <end position="123"/>
    </location>
</feature>
<dbReference type="EMBL" id="CP134191">
    <property type="protein sequence ID" value="WPB06816.1"/>
    <property type="molecule type" value="Genomic_DNA"/>
</dbReference>
<evidence type="ECO:0000313" key="4">
    <source>
        <dbReference type="EMBL" id="WPB06816.1"/>
    </source>
</evidence>
<dbReference type="PANTHER" id="PTHR47843:SF5">
    <property type="entry name" value="BTB_POZ DOMAIN PROTEIN"/>
    <property type="match status" value="1"/>
</dbReference>
<proteinExistence type="predicted"/>
<name>A0A2G5HV11_CERBT</name>
<evidence type="ECO:0000313" key="5">
    <source>
        <dbReference type="Proteomes" id="UP000230605"/>
    </source>
</evidence>
<dbReference type="CDD" id="cd18186">
    <property type="entry name" value="BTB_POZ_ZBTB_KLHL-like"/>
    <property type="match status" value="1"/>
</dbReference>
<evidence type="ECO:0000313" key="3">
    <source>
        <dbReference type="EMBL" id="PIA96379.1"/>
    </source>
</evidence>
<dbReference type="SUPFAM" id="SSF54695">
    <property type="entry name" value="POZ domain"/>
    <property type="match status" value="1"/>
</dbReference>
<sequence length="256" mass="28783">MTTPPSAQWHRRFDGLFGRTVTPSTKKHQREAMSTPSKRKHDQVDQTEPNKSMLRRMYESGEWSDLTIEAANGRLFKVHKSVVCLASPYFNAACTAGFRETHTNRVKLPEGGKVVDAILRHFYEIPAPWTLPAPNGQPGTTLPASEGYNLIELRIAIDKYGIPSLVASVEGAFGVLVQSLQRRYAADALVTIGRRLFEEDGDFLDKMRQQVVAFTAMIIPKIFQSNYSFQTLHGNATYLRKTILHKHGLSLESIDH</sequence>
<dbReference type="EMBL" id="LKMD01000103">
    <property type="protein sequence ID" value="PIA96379.1"/>
    <property type="molecule type" value="Genomic_DNA"/>
</dbReference>
<dbReference type="Proteomes" id="UP001302367">
    <property type="component" value="Chromosome 8"/>
</dbReference>
<dbReference type="PANTHER" id="PTHR47843">
    <property type="entry name" value="BTB DOMAIN-CONTAINING PROTEIN-RELATED"/>
    <property type="match status" value="1"/>
</dbReference>
<dbReference type="PROSITE" id="PS50097">
    <property type="entry name" value="BTB"/>
    <property type="match status" value="1"/>
</dbReference>
<evidence type="ECO:0000259" key="2">
    <source>
        <dbReference type="PROSITE" id="PS50097"/>
    </source>
</evidence>
<dbReference type="InterPro" id="IPR000210">
    <property type="entry name" value="BTB/POZ_dom"/>
</dbReference>
<gene>
    <name evidence="3" type="ORF">CB0940_10113</name>
    <name evidence="4" type="ORF">RHO25_011476</name>
</gene>